<evidence type="ECO:0000259" key="1">
    <source>
        <dbReference type="PROSITE" id="PS50004"/>
    </source>
</evidence>
<sequence>MDIQDLQILTVSSLSKGVYATFSVHSVENNNSQKKTANDTEGGSNPKWNFSIDVAAAQKNNLTLMVKLKEKRIFGEDKDIGVILAPIKNLLDSYGESNDLKLVSYELGMNRDGKSKGQLHFSFKFGEVTQSSLAATTTTPPQQPSIGDKLAKGINKLLCGFAKMAVYDAFLDGVLAFN</sequence>
<dbReference type="AlphaFoldDB" id="A0A2N9FXG5"/>
<dbReference type="PANTHER" id="PTHR32246">
    <property type="entry name" value="INGRESSION PROTEIN FIC1"/>
    <property type="match status" value="1"/>
</dbReference>
<protein>
    <recommendedName>
        <fullName evidence="1">C2 domain-containing protein</fullName>
    </recommendedName>
</protein>
<dbReference type="SUPFAM" id="SSF49562">
    <property type="entry name" value="C2 domain (Calcium/lipid-binding domain, CaLB)"/>
    <property type="match status" value="1"/>
</dbReference>
<organism evidence="3">
    <name type="scientific">Fagus sylvatica</name>
    <name type="common">Beechnut</name>
    <dbReference type="NCBI Taxonomy" id="28930"/>
    <lineage>
        <taxon>Eukaryota</taxon>
        <taxon>Viridiplantae</taxon>
        <taxon>Streptophyta</taxon>
        <taxon>Embryophyta</taxon>
        <taxon>Tracheophyta</taxon>
        <taxon>Spermatophyta</taxon>
        <taxon>Magnoliopsida</taxon>
        <taxon>eudicotyledons</taxon>
        <taxon>Gunneridae</taxon>
        <taxon>Pentapetalae</taxon>
        <taxon>rosids</taxon>
        <taxon>fabids</taxon>
        <taxon>Fagales</taxon>
        <taxon>Fagaceae</taxon>
        <taxon>Fagus</taxon>
    </lineage>
</organism>
<feature type="domain" description="C2" evidence="1">
    <location>
        <begin position="1"/>
        <end position="102"/>
    </location>
</feature>
<evidence type="ECO:0000313" key="2">
    <source>
        <dbReference type="EMBL" id="SPC87411.1"/>
    </source>
</evidence>
<dbReference type="InterPro" id="IPR035892">
    <property type="entry name" value="C2_domain_sf"/>
</dbReference>
<name>A0A2N9FXG5_FAGSY</name>
<dbReference type="PROSITE" id="PS50004">
    <property type="entry name" value="C2"/>
    <property type="match status" value="1"/>
</dbReference>
<accession>A0A2N9FXG5</accession>
<dbReference type="EMBL" id="OIVN01001244">
    <property type="protein sequence ID" value="SPC91679.1"/>
    <property type="molecule type" value="Genomic_DNA"/>
</dbReference>
<dbReference type="InterPro" id="IPR000008">
    <property type="entry name" value="C2_dom"/>
</dbReference>
<proteinExistence type="predicted"/>
<evidence type="ECO:0000313" key="3">
    <source>
        <dbReference type="EMBL" id="SPC91679.1"/>
    </source>
</evidence>
<dbReference type="Pfam" id="PF00168">
    <property type="entry name" value="C2"/>
    <property type="match status" value="1"/>
</dbReference>
<dbReference type="PANTHER" id="PTHR32246:SF173">
    <property type="entry name" value="C2 DOMAIN-CONTAINING PROTEIN"/>
    <property type="match status" value="1"/>
</dbReference>
<reference evidence="3" key="1">
    <citation type="submission" date="2018-02" db="EMBL/GenBank/DDBJ databases">
        <authorList>
            <person name="Cohen D.B."/>
            <person name="Kent A.D."/>
        </authorList>
    </citation>
    <scope>NUCLEOTIDE SEQUENCE</scope>
</reference>
<dbReference type="Gene3D" id="2.60.40.150">
    <property type="entry name" value="C2 domain"/>
    <property type="match status" value="1"/>
</dbReference>
<dbReference type="EMBL" id="OIVN01000919">
    <property type="protein sequence ID" value="SPC87411.1"/>
    <property type="molecule type" value="Genomic_DNA"/>
</dbReference>
<gene>
    <name evidence="2" type="ORF">FSB_LOCUS15293</name>
    <name evidence="3" type="ORF">FSB_LOCUS19561</name>
</gene>